<keyword evidence="2 5" id="KW-0812">Transmembrane</keyword>
<feature type="domain" description="ABC transmembrane type-1" evidence="6">
    <location>
        <begin position="180"/>
        <end position="285"/>
    </location>
</feature>
<keyword evidence="3 5" id="KW-1133">Transmembrane helix</keyword>
<sequence length="295" mass="34009">MLMNYKNIISKVDHRLFNTIPIIYQTESSECGLACLAMICHFYGKHTSLSQLREDFGSARGINLVDLKKVASKLGLNTRVLSLDIENLYQVKKPCLMHWNFNHFVVLVKTKKNKFIIHDPYKGRVSINYQDMSNSFTGIVAELIPKTNFKKETISDKMNILSIVKNISGIKSSLFKLMSLSIVIEVINLLTPIATQLAMDNVIPSKDIGLLNIIIISLILFTFLNIFIKAIRSWSSLILENFIDVQWQSGLFEHLIKLPLSFFEKRKLGDIQSRFESLEILREIFHFKHYHYNHG</sequence>
<dbReference type="GO" id="GO:0140359">
    <property type="term" value="F:ABC-type transporter activity"/>
    <property type="evidence" value="ECO:0007669"/>
    <property type="project" value="InterPro"/>
</dbReference>
<dbReference type="InterPro" id="IPR036640">
    <property type="entry name" value="ABC1_TM_sf"/>
</dbReference>
<feature type="transmembrane region" description="Helical" evidence="5">
    <location>
        <begin position="177"/>
        <end position="198"/>
    </location>
</feature>
<dbReference type="Pfam" id="PF03412">
    <property type="entry name" value="Peptidase_C39"/>
    <property type="match status" value="1"/>
</dbReference>
<dbReference type="EMBL" id="FN597600">
    <property type="protein sequence ID" value="CBX86774.1"/>
    <property type="molecule type" value="Genomic_DNA"/>
</dbReference>
<feature type="domain" description="Peptidase C39" evidence="7">
    <location>
        <begin position="25"/>
        <end position="143"/>
    </location>
</feature>
<keyword evidence="8" id="KW-0614">Plasmid</keyword>
<evidence type="ECO:0000256" key="3">
    <source>
        <dbReference type="ARBA" id="ARBA00022989"/>
    </source>
</evidence>
<dbReference type="Pfam" id="PF00664">
    <property type="entry name" value="ABC_membrane"/>
    <property type="match status" value="1"/>
</dbReference>
<dbReference type="InterPro" id="IPR005074">
    <property type="entry name" value="Peptidase_C39"/>
</dbReference>
<evidence type="ECO:0000256" key="4">
    <source>
        <dbReference type="ARBA" id="ARBA00023136"/>
    </source>
</evidence>
<dbReference type="Gene3D" id="1.20.1560.10">
    <property type="entry name" value="ABC transporter type 1, transmembrane domain"/>
    <property type="match status" value="1"/>
</dbReference>
<keyword evidence="4 5" id="KW-0472">Membrane</keyword>
<dbReference type="PROSITE" id="PS50990">
    <property type="entry name" value="PEPTIDASE_C39"/>
    <property type="match status" value="1"/>
</dbReference>
<dbReference type="PROSITE" id="PS50929">
    <property type="entry name" value="ABC_TM1F"/>
    <property type="match status" value="1"/>
</dbReference>
<evidence type="ECO:0000259" key="6">
    <source>
        <dbReference type="PROSITE" id="PS50929"/>
    </source>
</evidence>
<dbReference type="Gene3D" id="3.90.70.10">
    <property type="entry name" value="Cysteine proteinases"/>
    <property type="match status" value="1"/>
</dbReference>
<dbReference type="AlphaFoldDB" id="E4WL56"/>
<dbReference type="GO" id="GO:0008233">
    <property type="term" value="F:peptidase activity"/>
    <property type="evidence" value="ECO:0007669"/>
    <property type="project" value="InterPro"/>
</dbReference>
<comment type="subcellular location">
    <subcellularLocation>
        <location evidence="1">Cell membrane</location>
        <topology evidence="1">Multi-pass membrane protein</topology>
    </subcellularLocation>
</comment>
<gene>
    <name evidence="8" type="primary">orf5</name>
</gene>
<reference evidence="8" key="1">
    <citation type="submission" date="2009-11" db="EMBL/GenBank/DDBJ databases">
        <title>Identification of virulence genes in Photobacterium damselae subsp. damselae by Supression Subtractive hybridization: damselysin toxin is encoded on a large conjugative plasmid.</title>
        <authorList>
            <person name="Rivas A.J."/>
            <person name="Lemos M.L."/>
            <person name="Osorio C.R."/>
        </authorList>
    </citation>
    <scope>NUCLEOTIDE SEQUENCE [LARGE SCALE GENOMIC DNA]</scope>
    <source>
        <strain evidence="8">RM71</strain>
        <plasmid evidence="8">pPHDD1</plasmid>
    </source>
</reference>
<evidence type="ECO:0000256" key="5">
    <source>
        <dbReference type="SAM" id="Phobius"/>
    </source>
</evidence>
<dbReference type="GO" id="GO:0005524">
    <property type="term" value="F:ATP binding"/>
    <property type="evidence" value="ECO:0007669"/>
    <property type="project" value="InterPro"/>
</dbReference>
<dbReference type="SUPFAM" id="SSF90123">
    <property type="entry name" value="ABC transporter transmembrane region"/>
    <property type="match status" value="1"/>
</dbReference>
<dbReference type="InterPro" id="IPR011527">
    <property type="entry name" value="ABC1_TM_dom"/>
</dbReference>
<dbReference type="GO" id="GO:0005886">
    <property type="term" value="C:plasma membrane"/>
    <property type="evidence" value="ECO:0007669"/>
    <property type="project" value="UniProtKB-SubCell"/>
</dbReference>
<name>E4WL56_PHODD</name>
<geneLocation type="plasmid" evidence="8">
    <name>pPHDD1</name>
</geneLocation>
<evidence type="ECO:0000256" key="2">
    <source>
        <dbReference type="ARBA" id="ARBA00022692"/>
    </source>
</evidence>
<dbReference type="GO" id="GO:0006508">
    <property type="term" value="P:proteolysis"/>
    <property type="evidence" value="ECO:0007669"/>
    <property type="project" value="InterPro"/>
</dbReference>
<evidence type="ECO:0000259" key="7">
    <source>
        <dbReference type="PROSITE" id="PS50990"/>
    </source>
</evidence>
<evidence type="ECO:0000256" key="1">
    <source>
        <dbReference type="ARBA" id="ARBA00004651"/>
    </source>
</evidence>
<evidence type="ECO:0000313" key="8">
    <source>
        <dbReference type="EMBL" id="CBX86774.1"/>
    </source>
</evidence>
<feature type="transmembrane region" description="Helical" evidence="5">
    <location>
        <begin position="210"/>
        <end position="228"/>
    </location>
</feature>
<proteinExistence type="predicted"/>
<protein>
    <submittedName>
        <fullName evidence="8">COG2274: ABC-type bacteriocin/lantibiotic exporters, contain an N-terminal double-glycine peptidase domain</fullName>
    </submittedName>
</protein>
<organism evidence="8">
    <name type="scientific">Photobacterium damselae subsp. damselae</name>
    <name type="common">Listonella damsela</name>
    <dbReference type="NCBI Taxonomy" id="85581"/>
    <lineage>
        <taxon>Bacteria</taxon>
        <taxon>Pseudomonadati</taxon>
        <taxon>Pseudomonadota</taxon>
        <taxon>Gammaproteobacteria</taxon>
        <taxon>Vibrionales</taxon>
        <taxon>Vibrionaceae</taxon>
        <taxon>Photobacterium</taxon>
    </lineage>
</organism>
<accession>E4WL56</accession>